<dbReference type="Gene3D" id="1.10.760.10">
    <property type="entry name" value="Cytochrome c-like domain"/>
    <property type="match status" value="1"/>
</dbReference>
<organism evidence="7 8">
    <name type="scientific">Tenacibaculum jejuense</name>
    <dbReference type="NCBI Taxonomy" id="584609"/>
    <lineage>
        <taxon>Bacteria</taxon>
        <taxon>Pseudomonadati</taxon>
        <taxon>Bacteroidota</taxon>
        <taxon>Flavobacteriia</taxon>
        <taxon>Flavobacteriales</taxon>
        <taxon>Flavobacteriaceae</taxon>
        <taxon>Tenacibaculum</taxon>
    </lineage>
</organism>
<proteinExistence type="predicted"/>
<dbReference type="GO" id="GO:0020037">
    <property type="term" value="F:heme binding"/>
    <property type="evidence" value="ECO:0007669"/>
    <property type="project" value="InterPro"/>
</dbReference>
<evidence type="ECO:0000256" key="4">
    <source>
        <dbReference type="PROSITE-ProRule" id="PRU00433"/>
    </source>
</evidence>
<dbReference type="Proteomes" id="UP000215214">
    <property type="component" value="Chromosome TJEJU"/>
</dbReference>
<dbReference type="InterPro" id="IPR009056">
    <property type="entry name" value="Cyt_c-like_dom"/>
</dbReference>
<keyword evidence="8" id="KW-1185">Reference proteome</keyword>
<evidence type="ECO:0000256" key="5">
    <source>
        <dbReference type="SAM" id="Phobius"/>
    </source>
</evidence>
<dbReference type="KEGG" id="tje:TJEJU_0863"/>
<dbReference type="GO" id="GO:0009055">
    <property type="term" value="F:electron transfer activity"/>
    <property type="evidence" value="ECO:0007669"/>
    <property type="project" value="InterPro"/>
</dbReference>
<dbReference type="SUPFAM" id="SSF46626">
    <property type="entry name" value="Cytochrome c"/>
    <property type="match status" value="1"/>
</dbReference>
<keyword evidence="5" id="KW-0812">Transmembrane</keyword>
<accession>A0A238U5Z8</accession>
<dbReference type="EMBL" id="LT899436">
    <property type="protein sequence ID" value="SNR14629.1"/>
    <property type="molecule type" value="Genomic_DNA"/>
</dbReference>
<evidence type="ECO:0000256" key="1">
    <source>
        <dbReference type="ARBA" id="ARBA00022617"/>
    </source>
</evidence>
<keyword evidence="2 4" id="KW-0479">Metal-binding</keyword>
<feature type="domain" description="Cytochrome c" evidence="6">
    <location>
        <begin position="51"/>
        <end position="142"/>
    </location>
</feature>
<reference evidence="7 8" key="1">
    <citation type="submission" date="2017-07" db="EMBL/GenBank/DDBJ databases">
        <authorList>
            <person name="Sun Z.S."/>
            <person name="Albrecht U."/>
            <person name="Echele G."/>
            <person name="Lee C.C."/>
        </authorList>
    </citation>
    <scope>NUCLEOTIDE SEQUENCE [LARGE SCALE GENOMIC DNA]</scope>
    <source>
        <strain evidence="8">type strain: KCTC 22618</strain>
    </source>
</reference>
<keyword evidence="5" id="KW-1133">Transmembrane helix</keyword>
<dbReference type="Pfam" id="PF00034">
    <property type="entry name" value="Cytochrom_C"/>
    <property type="match status" value="1"/>
</dbReference>
<dbReference type="RefSeq" id="WP_095069742.1">
    <property type="nucleotide sequence ID" value="NZ_LT899436.1"/>
</dbReference>
<evidence type="ECO:0000313" key="8">
    <source>
        <dbReference type="Proteomes" id="UP000215214"/>
    </source>
</evidence>
<dbReference type="AlphaFoldDB" id="A0A238U5Z8"/>
<keyword evidence="3 4" id="KW-0408">Iron</keyword>
<evidence type="ECO:0000313" key="7">
    <source>
        <dbReference type="EMBL" id="SNR14629.1"/>
    </source>
</evidence>
<dbReference type="PROSITE" id="PS51007">
    <property type="entry name" value="CYTC"/>
    <property type="match status" value="1"/>
</dbReference>
<name>A0A238U5Z8_9FLAO</name>
<evidence type="ECO:0000256" key="3">
    <source>
        <dbReference type="ARBA" id="ARBA00023004"/>
    </source>
</evidence>
<keyword evidence="5" id="KW-0472">Membrane</keyword>
<evidence type="ECO:0000256" key="2">
    <source>
        <dbReference type="ARBA" id="ARBA00022723"/>
    </source>
</evidence>
<protein>
    <submittedName>
        <fullName evidence="7">Putative cytochrome c</fullName>
    </submittedName>
</protein>
<keyword evidence="1 4" id="KW-0349">Heme</keyword>
<gene>
    <name evidence="7" type="ORF">TJEJU_0863</name>
</gene>
<sequence>MKITRNFILGAITSCVLLFLIFWMVQIQSDQNTLSIYKEKKEDVIPISLKLSIERGKKLFIEEDCYSCHKPDKKDGFFRVVIDRVSKEWLYKFIRDEKSLIEDKDSVVLYLRQRFNQSNGKHDKKHLTNDQLNDILNYLNSF</sequence>
<dbReference type="OrthoDB" id="1188886at2"/>
<dbReference type="InterPro" id="IPR036909">
    <property type="entry name" value="Cyt_c-like_dom_sf"/>
</dbReference>
<feature type="transmembrane region" description="Helical" evidence="5">
    <location>
        <begin position="7"/>
        <end position="25"/>
    </location>
</feature>
<dbReference type="GO" id="GO:0046872">
    <property type="term" value="F:metal ion binding"/>
    <property type="evidence" value="ECO:0007669"/>
    <property type="project" value="UniProtKB-KW"/>
</dbReference>
<evidence type="ECO:0000259" key="6">
    <source>
        <dbReference type="PROSITE" id="PS51007"/>
    </source>
</evidence>